<evidence type="ECO:0000313" key="1">
    <source>
        <dbReference type="EMBL" id="KAB0566036.1"/>
    </source>
</evidence>
<protein>
    <submittedName>
        <fullName evidence="3">Putative addiction module killer protein</fullName>
    </submittedName>
    <submittedName>
        <fullName evidence="1">Type II toxin-antitoxin system RelE/ParE family toxin</fullName>
    </submittedName>
</protein>
<dbReference type="Proteomes" id="UP000240476">
    <property type="component" value="Unassembled WGS sequence"/>
</dbReference>
<reference evidence="2 5" key="2">
    <citation type="submission" date="2018-03" db="EMBL/GenBank/DDBJ databases">
        <title>Draft genome sequence of the type strain of Pseudomonas palleroniana LMG 23076, isolated from rice in Cameroon.</title>
        <authorList>
            <person name="Tambong J.T."/>
        </authorList>
    </citation>
    <scope>NUCLEOTIDE SEQUENCE [LARGE SCALE GENOMIC DNA]</scope>
    <source>
        <strain evidence="2 5">LMG 23076</strain>
    </source>
</reference>
<organism evidence="3 4">
    <name type="scientific">Pseudomonas palleroniana</name>
    <dbReference type="NCBI Taxonomy" id="191390"/>
    <lineage>
        <taxon>Bacteria</taxon>
        <taxon>Pseudomonadati</taxon>
        <taxon>Pseudomonadota</taxon>
        <taxon>Gammaproteobacteria</taxon>
        <taxon>Pseudomonadales</taxon>
        <taxon>Pseudomonadaceae</taxon>
        <taxon>Pseudomonas</taxon>
    </lineage>
</organism>
<dbReference type="PANTHER" id="PTHR41791">
    <property type="entry name" value="SSL7039 PROTEIN"/>
    <property type="match status" value="1"/>
</dbReference>
<reference evidence="1 6" key="3">
    <citation type="submission" date="2019-09" db="EMBL/GenBank/DDBJ databases">
        <title>Draft genome sequences of 48 bacterial type strains from the CCUG.</title>
        <authorList>
            <person name="Tunovic T."/>
            <person name="Pineiro-Iglesias B."/>
            <person name="Unosson C."/>
            <person name="Inganas E."/>
            <person name="Ohlen M."/>
            <person name="Cardew S."/>
            <person name="Jensie-Markopoulos S."/>
            <person name="Salva-Serra F."/>
            <person name="Jaen-Luchoro D."/>
            <person name="Karlsson R."/>
            <person name="Svensson-Stadler L."/>
            <person name="Chun J."/>
            <person name="Moore E."/>
        </authorList>
    </citation>
    <scope>NUCLEOTIDE SEQUENCE [LARGE SCALE GENOMIC DNA]</scope>
    <source>
        <strain evidence="1 6">CCUG 51524</strain>
    </source>
</reference>
<dbReference type="PIRSF" id="PIRSF028744">
    <property type="entry name" value="Addict_mod_HI1419"/>
    <property type="match status" value="1"/>
</dbReference>
<evidence type="ECO:0000313" key="3">
    <source>
        <dbReference type="EMBL" id="SEE49147.1"/>
    </source>
</evidence>
<evidence type="ECO:0000313" key="5">
    <source>
        <dbReference type="Proteomes" id="UP000240476"/>
    </source>
</evidence>
<dbReference type="EMBL" id="PYWX01000034">
    <property type="protein sequence ID" value="PTC27606.1"/>
    <property type="molecule type" value="Genomic_DNA"/>
</dbReference>
<dbReference type="PANTHER" id="PTHR41791:SF1">
    <property type="entry name" value="SSL7039 PROTEIN"/>
    <property type="match status" value="1"/>
</dbReference>
<evidence type="ECO:0000313" key="2">
    <source>
        <dbReference type="EMBL" id="PTC27606.1"/>
    </source>
</evidence>
<gene>
    <name evidence="2" type="ORF">C9383_12775</name>
    <name evidence="1" type="ORF">F7R03_16510</name>
    <name evidence="3" type="ORF">SAMN04490198_1632</name>
</gene>
<evidence type="ECO:0000313" key="4">
    <source>
        <dbReference type="Proteomes" id="UP000199129"/>
    </source>
</evidence>
<dbReference type="RefSeq" id="WP_090367059.1">
    <property type="nucleotide sequence ID" value="NZ_FNUA01000002.1"/>
</dbReference>
<dbReference type="InterPro" id="IPR014056">
    <property type="entry name" value="TypeIITA-like_toxin_pred"/>
</dbReference>
<sequence length="104" mass="12053">MIRFKRSAEFQEWFHSLRDNPARGRVLTRLDNATMGNFGDCETVGNGVSEMRIHYGPGYRVYFMRIGEVVYLLLIGGDKSTQQRDIQRAKQIADEFRKKGVVHD</sequence>
<proteinExistence type="predicted"/>
<reference evidence="3 4" key="1">
    <citation type="submission" date="2016-10" db="EMBL/GenBank/DDBJ databases">
        <authorList>
            <person name="de Groot N.N."/>
        </authorList>
    </citation>
    <scope>NUCLEOTIDE SEQUENCE [LARGE SCALE GENOMIC DNA]</scope>
    <source>
        <strain evidence="3 4">BS3265</strain>
    </source>
</reference>
<dbReference type="EMBL" id="VZPQ01000009">
    <property type="protein sequence ID" value="KAB0566036.1"/>
    <property type="molecule type" value="Genomic_DNA"/>
</dbReference>
<keyword evidence="5" id="KW-1185">Reference proteome</keyword>
<dbReference type="EMBL" id="FNUA01000002">
    <property type="protein sequence ID" value="SEE49147.1"/>
    <property type="molecule type" value="Genomic_DNA"/>
</dbReference>
<dbReference type="AlphaFoldDB" id="A0A1H5JA64"/>
<accession>A0A1H5JA64</accession>
<name>A0A1H5JA64_9PSED</name>
<evidence type="ECO:0000313" key="6">
    <source>
        <dbReference type="Proteomes" id="UP000423257"/>
    </source>
</evidence>
<dbReference type="Proteomes" id="UP000423257">
    <property type="component" value="Unassembled WGS sequence"/>
</dbReference>
<dbReference type="NCBIfam" id="TIGR02683">
    <property type="entry name" value="upstrm_HI1419"/>
    <property type="match status" value="1"/>
</dbReference>
<dbReference type="Proteomes" id="UP000199129">
    <property type="component" value="Unassembled WGS sequence"/>
</dbReference>